<evidence type="ECO:0000256" key="1">
    <source>
        <dbReference type="SAM" id="SignalP"/>
    </source>
</evidence>
<evidence type="ECO:0000313" key="3">
    <source>
        <dbReference type="Proteomes" id="UP001282474"/>
    </source>
</evidence>
<gene>
    <name evidence="2" type="ORF">PV383_48225</name>
</gene>
<sequence>MQLPRTRSTATATTAAVLAVLALATACNRESGASTSAGGGDKPAIGVDLPRSDTDFWNSYAEYLKKDIKAEDINALPISNSQNDITKLVANVQVFQNTGAKAV</sequence>
<protein>
    <submittedName>
        <fullName evidence="2">Sugar ABC transporter substrate-binding protein</fullName>
    </submittedName>
</protein>
<reference evidence="2 3" key="1">
    <citation type="journal article" date="2023" name="Microb. Genom.">
        <title>Mesoterricola silvestris gen. nov., sp. nov., Mesoterricola sediminis sp. nov., Geothrix oryzae sp. nov., Geothrix edaphica sp. nov., Geothrix rubra sp. nov., and Geothrix limicola sp. nov., six novel members of Acidobacteriota isolated from soils.</title>
        <authorList>
            <person name="Weisberg A.J."/>
            <person name="Pearce E."/>
            <person name="Kramer C.G."/>
            <person name="Chang J.H."/>
            <person name="Clarke C.R."/>
        </authorList>
    </citation>
    <scope>NUCLEOTIDE SEQUENCE [LARGE SCALE GENOMIC DNA]</scope>
    <source>
        <strain evidence="2 3">NE20-4-1</strain>
    </source>
</reference>
<name>A0ABU4N7D2_9ACTN</name>
<dbReference type="Proteomes" id="UP001282474">
    <property type="component" value="Unassembled WGS sequence"/>
</dbReference>
<feature type="non-terminal residue" evidence="2">
    <location>
        <position position="103"/>
    </location>
</feature>
<accession>A0ABU4N7D2</accession>
<comment type="caution">
    <text evidence="2">The sequence shown here is derived from an EMBL/GenBank/DDBJ whole genome shotgun (WGS) entry which is preliminary data.</text>
</comment>
<feature type="signal peptide" evidence="1">
    <location>
        <begin position="1"/>
        <end position="26"/>
    </location>
</feature>
<dbReference type="InterPro" id="IPR028082">
    <property type="entry name" value="Peripla_BP_I"/>
</dbReference>
<proteinExistence type="predicted"/>
<dbReference type="SUPFAM" id="SSF53822">
    <property type="entry name" value="Periplasmic binding protein-like I"/>
    <property type="match status" value="1"/>
</dbReference>
<dbReference type="EMBL" id="JARAWJ010000158">
    <property type="protein sequence ID" value="MDX3044882.1"/>
    <property type="molecule type" value="Genomic_DNA"/>
</dbReference>
<keyword evidence="3" id="KW-1185">Reference proteome</keyword>
<keyword evidence="1" id="KW-0732">Signal</keyword>
<dbReference type="PROSITE" id="PS51257">
    <property type="entry name" value="PROKAR_LIPOPROTEIN"/>
    <property type="match status" value="1"/>
</dbReference>
<evidence type="ECO:0000313" key="2">
    <source>
        <dbReference type="EMBL" id="MDX3044882.1"/>
    </source>
</evidence>
<organism evidence="2 3">
    <name type="scientific">Streptomyces caniscabiei</name>
    <dbReference type="NCBI Taxonomy" id="2746961"/>
    <lineage>
        <taxon>Bacteria</taxon>
        <taxon>Bacillati</taxon>
        <taxon>Actinomycetota</taxon>
        <taxon>Actinomycetes</taxon>
        <taxon>Kitasatosporales</taxon>
        <taxon>Streptomycetaceae</taxon>
        <taxon>Streptomyces</taxon>
    </lineage>
</organism>
<feature type="chain" id="PRO_5046668323" evidence="1">
    <location>
        <begin position="27"/>
        <end position="103"/>
    </location>
</feature>